<evidence type="ECO:0000313" key="10">
    <source>
        <dbReference type="EMBL" id="HHJ63640.1"/>
    </source>
</evidence>
<evidence type="ECO:0000256" key="3">
    <source>
        <dbReference type="ARBA" id="ARBA00022448"/>
    </source>
</evidence>
<dbReference type="InterPro" id="IPR006143">
    <property type="entry name" value="RND_pump_MFP"/>
</dbReference>
<keyword evidence="5" id="KW-0812">Transmembrane</keyword>
<dbReference type="InterPro" id="IPR058625">
    <property type="entry name" value="MdtA-like_BSH"/>
</dbReference>
<keyword evidence="4" id="KW-0175">Coiled coil</keyword>
<evidence type="ECO:0000259" key="6">
    <source>
        <dbReference type="Pfam" id="PF25876"/>
    </source>
</evidence>
<feature type="domain" description="Multidrug resistance protein MdtA-like C-terminal permuted SH3" evidence="9">
    <location>
        <begin position="304"/>
        <end position="363"/>
    </location>
</feature>
<comment type="caution">
    <text evidence="10">The sequence shown here is derived from an EMBL/GenBank/DDBJ whole genome shotgun (WGS) entry which is preliminary data.</text>
</comment>
<proteinExistence type="inferred from homology"/>
<keyword evidence="3" id="KW-0813">Transport</keyword>
<sequence>MKAVFRYGVFLILPVTLVILWLAGVFHPKISAGEVKPERKVVEGIRTEKVMVHSESLLSFTGTTVPSDRAEVSTRTMGFVGEVAVKEGDFVKKGQLLIRIDPRDTRARIEAARRQVLQAQKRLEAALARYRAAEKTYNRYRELLKEGAVTPQEFDTVEAQFRSAQAELEAVRAGVEMAKQNLRAVSAGLSYAEIRAPFDGYVVRKNVDVGDMAAPGAVLLVLEKPPYRVEFELPERFYGKVKPGDRVAVRIESLRRETTAEVVEVEPSVDPSARTFRVKALLKDRSVRGGFFARVYLKEEDRILLIPRKAVYRKWDLTAVWVVEEDGVLRLRFVRLGREMGDRVEVLSGLSEGERVVVEGLEKACDGCLVGG</sequence>
<feature type="domain" description="CusB-like beta-barrel" evidence="8">
    <location>
        <begin position="229"/>
        <end position="299"/>
    </location>
</feature>
<evidence type="ECO:0000256" key="5">
    <source>
        <dbReference type="SAM" id="Phobius"/>
    </source>
</evidence>
<dbReference type="Pfam" id="PF25917">
    <property type="entry name" value="BSH_RND"/>
    <property type="match status" value="1"/>
</dbReference>
<keyword evidence="5" id="KW-1133">Transmembrane helix</keyword>
<feature type="domain" description="Multidrug resistance protein MdtA-like alpha-helical hairpin" evidence="6">
    <location>
        <begin position="117"/>
        <end position="183"/>
    </location>
</feature>
<dbReference type="Gene3D" id="2.40.50.100">
    <property type="match status" value="1"/>
</dbReference>
<protein>
    <submittedName>
        <fullName evidence="10">Efflux RND transporter periplasmic adaptor subunit</fullName>
    </submittedName>
</protein>
<evidence type="ECO:0000259" key="8">
    <source>
        <dbReference type="Pfam" id="PF25954"/>
    </source>
</evidence>
<evidence type="ECO:0000259" key="9">
    <source>
        <dbReference type="Pfam" id="PF25967"/>
    </source>
</evidence>
<keyword evidence="5" id="KW-0472">Membrane</keyword>
<evidence type="ECO:0000256" key="2">
    <source>
        <dbReference type="ARBA" id="ARBA00009477"/>
    </source>
</evidence>
<feature type="coiled-coil region" evidence="4">
    <location>
        <begin position="109"/>
        <end position="143"/>
    </location>
</feature>
<organism evidence="10">
    <name type="scientific">Aquifex aeolicus</name>
    <dbReference type="NCBI Taxonomy" id="63363"/>
    <lineage>
        <taxon>Bacteria</taxon>
        <taxon>Pseudomonadati</taxon>
        <taxon>Aquificota</taxon>
        <taxon>Aquificia</taxon>
        <taxon>Aquificales</taxon>
        <taxon>Aquificaceae</taxon>
        <taxon>Aquifex</taxon>
    </lineage>
</organism>
<dbReference type="Pfam" id="PF25876">
    <property type="entry name" value="HH_MFP_RND"/>
    <property type="match status" value="1"/>
</dbReference>
<dbReference type="Gene3D" id="2.40.30.170">
    <property type="match status" value="1"/>
</dbReference>
<accession>A0A7C5QKE7</accession>
<dbReference type="EMBL" id="DRNB01000066">
    <property type="protein sequence ID" value="HHJ63640.1"/>
    <property type="molecule type" value="Genomic_DNA"/>
</dbReference>
<dbReference type="SUPFAM" id="SSF111369">
    <property type="entry name" value="HlyD-like secretion proteins"/>
    <property type="match status" value="1"/>
</dbReference>
<feature type="transmembrane region" description="Helical" evidence="5">
    <location>
        <begin position="7"/>
        <end position="26"/>
    </location>
</feature>
<dbReference type="Gene3D" id="1.10.287.470">
    <property type="entry name" value="Helix hairpin bin"/>
    <property type="match status" value="1"/>
</dbReference>
<dbReference type="AlphaFoldDB" id="A0A7C5QKE7"/>
<dbReference type="NCBIfam" id="TIGR01730">
    <property type="entry name" value="RND_mfp"/>
    <property type="match status" value="1"/>
</dbReference>
<dbReference type="Gene3D" id="2.40.420.20">
    <property type="match status" value="1"/>
</dbReference>
<dbReference type="Proteomes" id="UP000885792">
    <property type="component" value="Unassembled WGS sequence"/>
</dbReference>
<gene>
    <name evidence="10" type="ORF">ENJ61_01905</name>
</gene>
<evidence type="ECO:0000256" key="1">
    <source>
        <dbReference type="ARBA" id="ARBA00004196"/>
    </source>
</evidence>
<dbReference type="Pfam" id="PF25954">
    <property type="entry name" value="Beta-barrel_RND_2"/>
    <property type="match status" value="1"/>
</dbReference>
<reference evidence="10" key="1">
    <citation type="journal article" date="2020" name="mSystems">
        <title>Genome- and Community-Level Interaction Insights into Carbon Utilization and Element Cycling Functions of Hydrothermarchaeota in Hydrothermal Sediment.</title>
        <authorList>
            <person name="Zhou Z."/>
            <person name="Liu Y."/>
            <person name="Xu W."/>
            <person name="Pan J."/>
            <person name="Luo Z.H."/>
            <person name="Li M."/>
        </authorList>
    </citation>
    <scope>NUCLEOTIDE SEQUENCE [LARGE SCALE GENOMIC DNA]</scope>
    <source>
        <strain evidence="10">HyVt-501</strain>
    </source>
</reference>
<comment type="similarity">
    <text evidence="2">Belongs to the membrane fusion protein (MFP) (TC 8.A.1) family.</text>
</comment>
<dbReference type="InterPro" id="IPR058792">
    <property type="entry name" value="Beta-barrel_RND_2"/>
</dbReference>
<evidence type="ECO:0000259" key="7">
    <source>
        <dbReference type="Pfam" id="PF25917"/>
    </source>
</evidence>
<dbReference type="Pfam" id="PF25967">
    <property type="entry name" value="RND-MFP_C"/>
    <property type="match status" value="1"/>
</dbReference>
<evidence type="ECO:0000256" key="4">
    <source>
        <dbReference type="SAM" id="Coils"/>
    </source>
</evidence>
<dbReference type="GO" id="GO:1990281">
    <property type="term" value="C:efflux pump complex"/>
    <property type="evidence" value="ECO:0007669"/>
    <property type="project" value="TreeGrafter"/>
</dbReference>
<dbReference type="PANTHER" id="PTHR30469">
    <property type="entry name" value="MULTIDRUG RESISTANCE PROTEIN MDTA"/>
    <property type="match status" value="1"/>
</dbReference>
<dbReference type="InterPro" id="IPR058624">
    <property type="entry name" value="MdtA-like_HH"/>
</dbReference>
<dbReference type="PANTHER" id="PTHR30469:SF15">
    <property type="entry name" value="HLYD FAMILY OF SECRETION PROTEINS"/>
    <property type="match status" value="1"/>
</dbReference>
<name>A0A7C5QKE7_AQUAO</name>
<dbReference type="GO" id="GO:0015562">
    <property type="term" value="F:efflux transmembrane transporter activity"/>
    <property type="evidence" value="ECO:0007669"/>
    <property type="project" value="InterPro"/>
</dbReference>
<comment type="subcellular location">
    <subcellularLocation>
        <location evidence="1">Cell envelope</location>
    </subcellularLocation>
</comment>
<dbReference type="InterPro" id="IPR058627">
    <property type="entry name" value="MdtA-like_C"/>
</dbReference>
<feature type="domain" description="Multidrug resistance protein MdtA-like barrel-sandwich hybrid" evidence="7">
    <location>
        <begin position="70"/>
        <end position="216"/>
    </location>
</feature>